<keyword evidence="3 6" id="KW-0812">Transmembrane</keyword>
<keyword evidence="4 6" id="KW-1133">Transmembrane helix</keyword>
<evidence type="ECO:0000256" key="4">
    <source>
        <dbReference type="ARBA" id="ARBA00022989"/>
    </source>
</evidence>
<evidence type="ECO:0000256" key="2">
    <source>
        <dbReference type="ARBA" id="ARBA00022475"/>
    </source>
</evidence>
<feature type="transmembrane region" description="Helical" evidence="6">
    <location>
        <begin position="252"/>
        <end position="279"/>
    </location>
</feature>
<dbReference type="EMBL" id="WHJL01000018">
    <property type="protein sequence ID" value="MPQ34957.1"/>
    <property type="molecule type" value="Genomic_DNA"/>
</dbReference>
<evidence type="ECO:0000256" key="6">
    <source>
        <dbReference type="SAM" id="Phobius"/>
    </source>
</evidence>
<evidence type="ECO:0000313" key="9">
    <source>
        <dbReference type="Proteomes" id="UP000466799"/>
    </source>
</evidence>
<keyword evidence="2" id="KW-1003">Cell membrane</keyword>
<organism evidence="8 9">
    <name type="scientific">Limosilactobacillus fermentum</name>
    <name type="common">Lactobacillus fermentum</name>
    <dbReference type="NCBI Taxonomy" id="1613"/>
    <lineage>
        <taxon>Bacteria</taxon>
        <taxon>Bacillati</taxon>
        <taxon>Bacillota</taxon>
        <taxon>Bacilli</taxon>
        <taxon>Lactobacillales</taxon>
        <taxon>Lactobacillaceae</taxon>
        <taxon>Limosilactobacillus</taxon>
    </lineage>
</organism>
<feature type="transmembrane region" description="Helical" evidence="6">
    <location>
        <begin position="344"/>
        <end position="365"/>
    </location>
</feature>
<dbReference type="InterPro" id="IPR013525">
    <property type="entry name" value="ABC2_TM"/>
</dbReference>
<dbReference type="Pfam" id="PF12698">
    <property type="entry name" value="ABC2_membrane_3"/>
    <property type="match status" value="1"/>
</dbReference>
<name>A0A843R2M5_LIMFE</name>
<comment type="subcellular location">
    <subcellularLocation>
        <location evidence="1">Cell membrane</location>
        <topology evidence="1">Multi-pass membrane protein</topology>
    </subcellularLocation>
</comment>
<sequence>MILAPIVVAIIGICFAKYMQHQSTSERPIIAVVADNNIKKALESKKSTSYQVNKKINTNDSKRLKMYLADGVIDGILYVNKDISKITYKYNANSEASLPINALKNDLASLRSQMITANYGISAREWMNLNKLPTIKRKILNKEASIKLNNSETAQNFSEAVVIVAFFFLTSYISITGAELGNEKGNHLIEGVLAAISPKKHFAGKMLGIGFLVILQLLIYSVIAAFSYIILKHTKYHNWFNLTKYLQHIDTTYVLIVTMLTLFSLAAYIFLSACFASFVSRSEDISQATTSVASIMMIPYFLSFLTQNSPNMGIAKSLSYLPFMSQGIMPVRLAQGAASYQSGWVSVLISMIGAVIMYFIAEYVYEKNVFSYNSDAPLRVIFNKVLHR</sequence>
<dbReference type="GO" id="GO:0140359">
    <property type="term" value="F:ABC-type transporter activity"/>
    <property type="evidence" value="ECO:0007669"/>
    <property type="project" value="InterPro"/>
</dbReference>
<protein>
    <recommendedName>
        <fullName evidence="7">ABC-2 type transporter transmembrane domain-containing protein</fullName>
    </recommendedName>
</protein>
<evidence type="ECO:0000259" key="7">
    <source>
        <dbReference type="Pfam" id="PF12698"/>
    </source>
</evidence>
<dbReference type="AlphaFoldDB" id="A0A843R2M5"/>
<dbReference type="GO" id="GO:0005886">
    <property type="term" value="C:plasma membrane"/>
    <property type="evidence" value="ECO:0007669"/>
    <property type="project" value="UniProtKB-SubCell"/>
</dbReference>
<dbReference type="PANTHER" id="PTHR30294:SF29">
    <property type="entry name" value="MULTIDRUG ABC TRANSPORTER PERMEASE YBHS-RELATED"/>
    <property type="match status" value="1"/>
</dbReference>
<comment type="caution">
    <text evidence="8">The sequence shown here is derived from an EMBL/GenBank/DDBJ whole genome shotgun (WGS) entry which is preliminary data.</text>
</comment>
<evidence type="ECO:0000256" key="3">
    <source>
        <dbReference type="ARBA" id="ARBA00022692"/>
    </source>
</evidence>
<feature type="transmembrane region" description="Helical" evidence="6">
    <location>
        <begin position="206"/>
        <end position="231"/>
    </location>
</feature>
<dbReference type="PANTHER" id="PTHR30294">
    <property type="entry name" value="MEMBRANE COMPONENT OF ABC TRANSPORTER YHHJ-RELATED"/>
    <property type="match status" value="1"/>
</dbReference>
<gene>
    <name evidence="8" type="ORF">GC247_03325</name>
</gene>
<evidence type="ECO:0000256" key="1">
    <source>
        <dbReference type="ARBA" id="ARBA00004651"/>
    </source>
</evidence>
<evidence type="ECO:0000256" key="5">
    <source>
        <dbReference type="ARBA" id="ARBA00023136"/>
    </source>
</evidence>
<evidence type="ECO:0000313" key="8">
    <source>
        <dbReference type="EMBL" id="MPQ34957.1"/>
    </source>
</evidence>
<proteinExistence type="predicted"/>
<keyword evidence="5 6" id="KW-0472">Membrane</keyword>
<dbReference type="Proteomes" id="UP000466799">
    <property type="component" value="Unassembled WGS sequence"/>
</dbReference>
<feature type="transmembrane region" description="Helical" evidence="6">
    <location>
        <begin position="285"/>
        <end position="306"/>
    </location>
</feature>
<reference evidence="8 9" key="1">
    <citation type="submission" date="2019-10" db="EMBL/GenBank/DDBJ databases">
        <title>Genome Sequencing and assembly of Lactobacillus fermentum I2, a lactic acid bacteria.</title>
        <authorList>
            <person name="Lopes L.S."/>
            <person name="Persinoti G.F."/>
            <person name="Riano-Pachon D.M."/>
            <person name="Labate C.A."/>
        </authorList>
    </citation>
    <scope>NUCLEOTIDE SEQUENCE [LARGE SCALE GENOMIC DNA]</scope>
    <source>
        <strain evidence="8 9">I2</strain>
    </source>
</reference>
<dbReference type="InterPro" id="IPR051449">
    <property type="entry name" value="ABC-2_transporter_component"/>
</dbReference>
<accession>A0A843R2M5</accession>
<feature type="domain" description="ABC-2 type transporter transmembrane" evidence="7">
    <location>
        <begin position="1"/>
        <end position="361"/>
    </location>
</feature>